<evidence type="ECO:0000256" key="2">
    <source>
        <dbReference type="ARBA" id="ARBA00023002"/>
    </source>
</evidence>
<feature type="domain" description="D-isomer specific 2-hydroxyacid dehydrogenase NAD-binding" evidence="6">
    <location>
        <begin position="114"/>
        <end position="292"/>
    </location>
</feature>
<dbReference type="InterPro" id="IPR006140">
    <property type="entry name" value="D-isomer_DH_NAD-bd"/>
</dbReference>
<evidence type="ECO:0000259" key="6">
    <source>
        <dbReference type="Pfam" id="PF02826"/>
    </source>
</evidence>
<dbReference type="PANTHER" id="PTHR10996:SF178">
    <property type="entry name" value="2-HYDROXYACID DEHYDROGENASE YGL185C-RELATED"/>
    <property type="match status" value="1"/>
</dbReference>
<dbReference type="STRING" id="266779.Meso_1058"/>
<dbReference type="InterPro" id="IPR006139">
    <property type="entry name" value="D-isomer_2_OHA_DH_cat_dom"/>
</dbReference>
<dbReference type="InterPro" id="IPR036291">
    <property type="entry name" value="NAD(P)-bd_dom_sf"/>
</dbReference>
<proteinExistence type="inferred from homology"/>
<comment type="similarity">
    <text evidence="1 4">Belongs to the D-isomer specific 2-hydroxyacid dehydrogenase family.</text>
</comment>
<dbReference type="InterPro" id="IPR029753">
    <property type="entry name" value="D-isomer_DH_CS"/>
</dbReference>
<dbReference type="eggNOG" id="COG1052">
    <property type="taxonomic scope" value="Bacteria"/>
</dbReference>
<name>Q11JH0_CHESB</name>
<keyword evidence="3" id="KW-0520">NAD</keyword>
<evidence type="ECO:0000256" key="1">
    <source>
        <dbReference type="ARBA" id="ARBA00005854"/>
    </source>
</evidence>
<evidence type="ECO:0000256" key="3">
    <source>
        <dbReference type="ARBA" id="ARBA00023027"/>
    </source>
</evidence>
<accession>Q11JH0</accession>
<reference evidence="7" key="1">
    <citation type="submission" date="2006-06" db="EMBL/GenBank/DDBJ databases">
        <title>Complete sequence of chromosome of Chelativorans sp. BNC1.</title>
        <authorList>
            <consortium name="US DOE Joint Genome Institute"/>
            <person name="Copeland A."/>
            <person name="Lucas S."/>
            <person name="Lapidus A."/>
            <person name="Barry K."/>
            <person name="Detter J.C."/>
            <person name="Glavina del Rio T."/>
            <person name="Hammon N."/>
            <person name="Israni S."/>
            <person name="Dalin E."/>
            <person name="Tice H."/>
            <person name="Pitluck S."/>
            <person name="Chertkov O."/>
            <person name="Brettin T."/>
            <person name="Bruce D."/>
            <person name="Han C."/>
            <person name="Tapia R."/>
            <person name="Gilna P."/>
            <person name="Schmutz J."/>
            <person name="Larimer F."/>
            <person name="Land M."/>
            <person name="Hauser L."/>
            <person name="Kyrpides N."/>
            <person name="Mikhailova N."/>
            <person name="Richardson P."/>
        </authorList>
    </citation>
    <scope>NUCLEOTIDE SEQUENCE</scope>
    <source>
        <strain evidence="7">BNC1</strain>
    </source>
</reference>
<dbReference type="GO" id="GO:0030267">
    <property type="term" value="F:glyoxylate reductase (NADPH) activity"/>
    <property type="evidence" value="ECO:0007669"/>
    <property type="project" value="TreeGrafter"/>
</dbReference>
<dbReference type="HOGENOM" id="CLU_019796_1_3_5"/>
<dbReference type="EMBL" id="CP000390">
    <property type="protein sequence ID" value="ABG62455.1"/>
    <property type="molecule type" value="Genomic_DNA"/>
</dbReference>
<dbReference type="GO" id="GO:0005829">
    <property type="term" value="C:cytosol"/>
    <property type="evidence" value="ECO:0007669"/>
    <property type="project" value="TreeGrafter"/>
</dbReference>
<dbReference type="PROSITE" id="PS00671">
    <property type="entry name" value="D_2_HYDROXYACID_DH_3"/>
    <property type="match status" value="1"/>
</dbReference>
<gene>
    <name evidence="7" type="ordered locus">Meso_1058</name>
</gene>
<evidence type="ECO:0000259" key="5">
    <source>
        <dbReference type="Pfam" id="PF00389"/>
    </source>
</evidence>
<evidence type="ECO:0000313" key="7">
    <source>
        <dbReference type="EMBL" id="ABG62455.1"/>
    </source>
</evidence>
<dbReference type="Gene3D" id="3.40.50.720">
    <property type="entry name" value="NAD(P)-binding Rossmann-like Domain"/>
    <property type="match status" value="2"/>
</dbReference>
<dbReference type="PROSITE" id="PS00670">
    <property type="entry name" value="D_2_HYDROXYACID_DH_2"/>
    <property type="match status" value="1"/>
</dbReference>
<organism evidence="7">
    <name type="scientific">Chelativorans sp. (strain BNC1)</name>
    <dbReference type="NCBI Taxonomy" id="266779"/>
    <lineage>
        <taxon>Bacteria</taxon>
        <taxon>Pseudomonadati</taxon>
        <taxon>Pseudomonadota</taxon>
        <taxon>Alphaproteobacteria</taxon>
        <taxon>Hyphomicrobiales</taxon>
        <taxon>Phyllobacteriaceae</taxon>
        <taxon>Chelativorans</taxon>
    </lineage>
</organism>
<dbReference type="GO" id="GO:0016618">
    <property type="term" value="F:hydroxypyruvate reductase [NAD(P)H] activity"/>
    <property type="evidence" value="ECO:0007669"/>
    <property type="project" value="TreeGrafter"/>
</dbReference>
<dbReference type="InterPro" id="IPR029752">
    <property type="entry name" value="D-isomer_DH_CS1"/>
</dbReference>
<dbReference type="CDD" id="cd12175">
    <property type="entry name" value="2-Hacid_dh_11"/>
    <property type="match status" value="1"/>
</dbReference>
<dbReference type="SUPFAM" id="SSF52283">
    <property type="entry name" value="Formate/glycerate dehydrogenase catalytic domain-like"/>
    <property type="match status" value="1"/>
</dbReference>
<dbReference type="FunFam" id="3.40.50.720:FF:000203">
    <property type="entry name" value="D-3-phosphoglycerate dehydrogenase (SerA)"/>
    <property type="match status" value="1"/>
</dbReference>
<dbReference type="PANTHER" id="PTHR10996">
    <property type="entry name" value="2-HYDROXYACID DEHYDROGENASE-RELATED"/>
    <property type="match status" value="1"/>
</dbReference>
<dbReference type="AlphaFoldDB" id="Q11JH0"/>
<feature type="domain" description="D-isomer specific 2-hydroxyacid dehydrogenase catalytic" evidence="5">
    <location>
        <begin position="19"/>
        <end position="319"/>
    </location>
</feature>
<dbReference type="Pfam" id="PF00389">
    <property type="entry name" value="2-Hacid_dh"/>
    <property type="match status" value="1"/>
</dbReference>
<dbReference type="InterPro" id="IPR050223">
    <property type="entry name" value="D-isomer_2-hydroxyacid_DH"/>
</dbReference>
<keyword evidence="2 4" id="KW-0560">Oxidoreductase</keyword>
<evidence type="ECO:0000256" key="4">
    <source>
        <dbReference type="RuleBase" id="RU003719"/>
    </source>
</evidence>
<dbReference type="Pfam" id="PF02826">
    <property type="entry name" value="2-Hacid_dh_C"/>
    <property type="match status" value="1"/>
</dbReference>
<dbReference type="OrthoDB" id="9793626at2"/>
<protein>
    <submittedName>
        <fullName evidence="7">D-isomer specific 2-hydroxyacid dehydrogenase, NAD-binding protein</fullName>
    </submittedName>
</protein>
<dbReference type="SUPFAM" id="SSF51735">
    <property type="entry name" value="NAD(P)-binding Rossmann-fold domains"/>
    <property type="match status" value="1"/>
</dbReference>
<dbReference type="KEGG" id="mes:Meso_1058"/>
<dbReference type="PROSITE" id="PS00065">
    <property type="entry name" value="D_2_HYDROXYACID_DH_1"/>
    <property type="match status" value="1"/>
</dbReference>
<sequence length="342" mass="36793">MPMSSSNKFKVAVVGRAFGPEAQAIIQEVAPPEFDLSFSVDTTEKAHPLIRESDFCLVTTAITEKLLQESPKLRLVHKWGIGIDKIDLEGAERQGVYVAITAGSNAGAVAEHTIMLILAALRRLALADQSMREGKWIYTELRPLCRKLSGKTVGILGFGNIGRNVAQRLQGFDVEIIYHDPFRAPPEVEDRLKATYVSFDELIKRSNILTLHCPGGAANHHIINASALAKMQRGSVLVNCARGDVVDEEAMVAALQSGQLLAAGLDAFEPEPLPASSKLTQLTSVVLTPHTAGSVLDNVAPVAQHAFGNMLRMIRGEALPKSDLVVVPDKPRQFAGAGPVAV</sequence>
<dbReference type="GO" id="GO:0051287">
    <property type="term" value="F:NAD binding"/>
    <property type="evidence" value="ECO:0007669"/>
    <property type="project" value="InterPro"/>
</dbReference>